<dbReference type="AlphaFoldDB" id="A0A562RQ78"/>
<dbReference type="RefSeq" id="WP_222427600.1">
    <property type="nucleotide sequence ID" value="NZ_VLLC01000014.1"/>
</dbReference>
<accession>A0A562RQ78</accession>
<reference evidence="5 6" key="1">
    <citation type="submission" date="2019-07" db="EMBL/GenBank/DDBJ databases">
        <title>Genome sequencing of 100 strains of the haloalkaliphilic chemolithoautotrophic sulfur-oxidizing bacterium Thioalkalivibrio.</title>
        <authorList>
            <person name="Muyzer G."/>
        </authorList>
    </citation>
    <scope>NUCLEOTIDE SEQUENCE [LARGE SCALE GENOMIC DNA]</scope>
    <source>
        <strain evidence="5 6">ASO4-4</strain>
    </source>
</reference>
<dbReference type="PANTHER" id="PTHR43122:SF1">
    <property type="entry name" value="IRON-SULFUR-BINDING PROTEIN"/>
    <property type="match status" value="1"/>
</dbReference>
<dbReference type="PANTHER" id="PTHR43122">
    <property type="entry name" value="FERREDOXIN SUBUNIT OF PYRUVATE:FLAVODOXIN OXIDOREDUCTASE-RELATED"/>
    <property type="match status" value="1"/>
</dbReference>
<dbReference type="Proteomes" id="UP000318307">
    <property type="component" value="Unassembled WGS sequence"/>
</dbReference>
<evidence type="ECO:0000256" key="3">
    <source>
        <dbReference type="ARBA" id="ARBA00023014"/>
    </source>
</evidence>
<keyword evidence="3" id="KW-0411">Iron-sulfur</keyword>
<keyword evidence="2" id="KW-0408">Iron</keyword>
<gene>
    <name evidence="5" type="ORF">LZ24_01976</name>
</gene>
<organism evidence="5 6">
    <name type="scientific">Desulfobotulus alkaliphilus</name>
    <dbReference type="NCBI Taxonomy" id="622671"/>
    <lineage>
        <taxon>Bacteria</taxon>
        <taxon>Pseudomonadati</taxon>
        <taxon>Thermodesulfobacteriota</taxon>
        <taxon>Desulfobacteria</taxon>
        <taxon>Desulfobacterales</taxon>
        <taxon>Desulfobacteraceae</taxon>
        <taxon>Desulfobotulus</taxon>
    </lineage>
</organism>
<dbReference type="EMBL" id="VLLC01000014">
    <property type="protein sequence ID" value="TWI71178.1"/>
    <property type="molecule type" value="Genomic_DNA"/>
</dbReference>
<dbReference type="GO" id="GO:0046872">
    <property type="term" value="F:metal ion binding"/>
    <property type="evidence" value="ECO:0007669"/>
    <property type="project" value="UniProtKB-KW"/>
</dbReference>
<evidence type="ECO:0000259" key="4">
    <source>
        <dbReference type="PROSITE" id="PS51379"/>
    </source>
</evidence>
<proteinExistence type="predicted"/>
<name>A0A562RQ78_9BACT</name>
<dbReference type="InterPro" id="IPR017896">
    <property type="entry name" value="4Fe4S_Fe-S-bd"/>
</dbReference>
<feature type="domain" description="4Fe-4S ferredoxin-type" evidence="4">
    <location>
        <begin position="101"/>
        <end position="130"/>
    </location>
</feature>
<evidence type="ECO:0000313" key="5">
    <source>
        <dbReference type="EMBL" id="TWI71178.1"/>
    </source>
</evidence>
<keyword evidence="6" id="KW-1185">Reference proteome</keyword>
<keyword evidence="1" id="KW-0479">Metal-binding</keyword>
<evidence type="ECO:0000313" key="6">
    <source>
        <dbReference type="Proteomes" id="UP000318307"/>
    </source>
</evidence>
<evidence type="ECO:0000256" key="2">
    <source>
        <dbReference type="ARBA" id="ARBA00023004"/>
    </source>
</evidence>
<comment type="caution">
    <text evidence="5">The sequence shown here is derived from an EMBL/GenBank/DDBJ whole genome shotgun (WGS) entry which is preliminary data.</text>
</comment>
<evidence type="ECO:0000256" key="1">
    <source>
        <dbReference type="ARBA" id="ARBA00022723"/>
    </source>
</evidence>
<dbReference type="InterPro" id="IPR017900">
    <property type="entry name" value="4Fe4S_Fe_S_CS"/>
</dbReference>
<dbReference type="Gene3D" id="3.30.70.20">
    <property type="match status" value="1"/>
</dbReference>
<dbReference type="GO" id="GO:0051536">
    <property type="term" value="F:iron-sulfur cluster binding"/>
    <property type="evidence" value="ECO:0007669"/>
    <property type="project" value="UniProtKB-KW"/>
</dbReference>
<sequence>MAAGAFIGEHSFSTTLGAGRPDAQDMAVALDFATGIYAKADNPGSCPVAVKGNTPYRPHYRPRAQDGNFVNILKVRPKAGKDCIDCKLCAEVCPMGSIDGDDVSIVSGVCIKCGACIKKCPVGARYFDDENYLWHKHELEVDFTDIRREPECFV</sequence>
<dbReference type="PROSITE" id="PS00198">
    <property type="entry name" value="4FE4S_FER_1"/>
    <property type="match status" value="1"/>
</dbReference>
<dbReference type="SUPFAM" id="SSF54862">
    <property type="entry name" value="4Fe-4S ferredoxins"/>
    <property type="match status" value="1"/>
</dbReference>
<feature type="domain" description="4Fe-4S ferredoxin-type" evidence="4">
    <location>
        <begin position="73"/>
        <end position="99"/>
    </location>
</feature>
<dbReference type="Pfam" id="PF12838">
    <property type="entry name" value="Fer4_7"/>
    <property type="match status" value="1"/>
</dbReference>
<protein>
    <submittedName>
        <fullName evidence="5">4Fe-4S dicluster protein</fullName>
    </submittedName>
</protein>
<dbReference type="PROSITE" id="PS51379">
    <property type="entry name" value="4FE4S_FER_2"/>
    <property type="match status" value="2"/>
</dbReference>